<dbReference type="AlphaFoldDB" id="A0A5P2APY6"/>
<evidence type="ECO:0000313" key="2">
    <source>
        <dbReference type="Proteomes" id="UP000324106"/>
    </source>
</evidence>
<gene>
    <name evidence="1" type="ORF">DEJ46_14920</name>
</gene>
<dbReference type="Proteomes" id="UP000324106">
    <property type="component" value="Chromosome"/>
</dbReference>
<dbReference type="EMBL" id="CP029194">
    <property type="protein sequence ID" value="QES20243.1"/>
    <property type="molecule type" value="Genomic_DNA"/>
</dbReference>
<evidence type="ECO:0000313" key="1">
    <source>
        <dbReference type="EMBL" id="QES20243.1"/>
    </source>
</evidence>
<organism evidence="1 2">
    <name type="scientific">Streptomyces venezuelae</name>
    <dbReference type="NCBI Taxonomy" id="54571"/>
    <lineage>
        <taxon>Bacteria</taxon>
        <taxon>Bacillati</taxon>
        <taxon>Actinomycetota</taxon>
        <taxon>Actinomycetes</taxon>
        <taxon>Kitasatosporales</taxon>
        <taxon>Streptomycetaceae</taxon>
        <taxon>Streptomyces</taxon>
    </lineage>
</organism>
<protein>
    <submittedName>
        <fullName evidence="1">Uncharacterized protein</fullName>
    </submittedName>
</protein>
<accession>A0A5P2APY6</accession>
<proteinExistence type="predicted"/>
<reference evidence="1 2" key="1">
    <citation type="submission" date="2018-05" db="EMBL/GenBank/DDBJ databases">
        <title>Streptomyces venezuelae.</title>
        <authorList>
            <person name="Kim W."/>
            <person name="Lee N."/>
            <person name="Cho B.-K."/>
        </authorList>
    </citation>
    <scope>NUCLEOTIDE SEQUENCE [LARGE SCALE GENOMIC DNA]</scope>
    <source>
        <strain evidence="1 2">ATCC 15068</strain>
    </source>
</reference>
<name>A0A5P2APY6_STRVZ</name>
<sequence length="356" mass="37538">MGIAGPGSELDEALAREQAGKTGVLGEFLASLDTAGRREAALALHRRACRGPDEELVRPALADLSRQELGWSAAEADTLLVRLLGRDAEVAPHELEASFPTLVPIALSAADQAGEFDRPRVRVLRSLAESLRAHQQDLFGLLRDRMDVLLAREVPVRPGVLPRHLLDGFDAYGPEMRAAHGELLTRAGVPEFLAHCALLDRPRATKAWRRESAARLTAAEGGAEVARLLLEGIAVRPEHRVNDPDLCVTAPPTLADAANTSLVRGLLWASLDVEADWVVPSAGAVALHAGTGAGGGGVCRSRALAVTAVAVLGACGGARGVEAARWLDRLPGQVRNRTVLKAVERARGELGGHSGG</sequence>